<proteinExistence type="inferred from homology"/>
<keyword evidence="3" id="KW-0378">Hydrolase</keyword>
<dbReference type="CDD" id="cd07730">
    <property type="entry name" value="metallo-hydrolase-like_MBL-fold"/>
    <property type="match status" value="1"/>
</dbReference>
<sequence length="367" mass="40594">MSTLDIPPSTSTVRIRAIDCRSDQVVDASAFIDPVLPGQATLNLPTMAFLVDHPAKRKRVLFDCGGRRDHQMYALGVRQKMDEILIGMKTERDIDEILLEAGIPLETVDSMIWSHWHFDHHGAPEKFPPSVEIVVGPRFKELFMPGFPVRPDAILADAYFEGREVREVSFDTSLVVGGFPAVDYFGDGSFYLLDSPGHAVGHMCALARTTPTTFVFLGGDICHSPGLYRPNTAYHVPAHCACSHIEVPDAPLFHLSSTANTVSLDVKAGQESIAKMLQFEASADVLVCIAHDLALVKMLPLLNDDPSRDINDWQVQGYKDKARWFWLSELPLSDGSPGPATLPFVDGKYWRGIKINSWAEPVPESKL</sequence>
<comment type="similarity">
    <text evidence="1">Belongs to the metallo-beta-lactamase superfamily.</text>
</comment>
<dbReference type="SUPFAM" id="SSF56281">
    <property type="entry name" value="Metallo-hydrolase/oxidoreductase"/>
    <property type="match status" value="1"/>
</dbReference>
<dbReference type="Gene3D" id="3.60.15.10">
    <property type="entry name" value="Ribonuclease Z/Hydroxyacylglutathione hydrolase-like"/>
    <property type="match status" value="1"/>
</dbReference>
<evidence type="ECO:0000313" key="6">
    <source>
        <dbReference type="EMBL" id="CAK7211972.1"/>
    </source>
</evidence>
<accession>A0ABP0AXH1</accession>
<dbReference type="InterPro" id="IPR036866">
    <property type="entry name" value="RibonucZ/Hydroxyglut_hydro"/>
</dbReference>
<dbReference type="InterPro" id="IPR001279">
    <property type="entry name" value="Metallo-B-lactamas"/>
</dbReference>
<comment type="caution">
    <text evidence="6">The sequence shown here is derived from an EMBL/GenBank/DDBJ whole genome shotgun (WGS) entry which is preliminary data.</text>
</comment>
<organism evidence="6 7">
    <name type="scientific">Sporothrix eucalyptigena</name>
    <dbReference type="NCBI Taxonomy" id="1812306"/>
    <lineage>
        <taxon>Eukaryota</taxon>
        <taxon>Fungi</taxon>
        <taxon>Dikarya</taxon>
        <taxon>Ascomycota</taxon>
        <taxon>Pezizomycotina</taxon>
        <taxon>Sordariomycetes</taxon>
        <taxon>Sordariomycetidae</taxon>
        <taxon>Ophiostomatales</taxon>
        <taxon>Ophiostomataceae</taxon>
        <taxon>Sporothrix</taxon>
    </lineage>
</organism>
<dbReference type="SMART" id="SM00849">
    <property type="entry name" value="Lactamase_B"/>
    <property type="match status" value="1"/>
</dbReference>
<evidence type="ECO:0000256" key="3">
    <source>
        <dbReference type="ARBA" id="ARBA00022801"/>
    </source>
</evidence>
<evidence type="ECO:0000256" key="2">
    <source>
        <dbReference type="ARBA" id="ARBA00022723"/>
    </source>
</evidence>
<dbReference type="EMBL" id="CAWUHD010000008">
    <property type="protein sequence ID" value="CAK7211972.1"/>
    <property type="molecule type" value="Genomic_DNA"/>
</dbReference>
<evidence type="ECO:0000256" key="4">
    <source>
        <dbReference type="ARBA" id="ARBA00022833"/>
    </source>
</evidence>
<dbReference type="PANTHER" id="PTHR42978">
    <property type="entry name" value="QUORUM-QUENCHING LACTONASE YTNP-RELATED-RELATED"/>
    <property type="match status" value="1"/>
</dbReference>
<protein>
    <recommendedName>
        <fullName evidence="5">Metallo-beta-lactamase domain-containing protein</fullName>
    </recommendedName>
</protein>
<evidence type="ECO:0000313" key="7">
    <source>
        <dbReference type="Proteomes" id="UP001642482"/>
    </source>
</evidence>
<gene>
    <name evidence="6" type="ORF">SEUCBS140593_001346</name>
</gene>
<keyword evidence="7" id="KW-1185">Reference proteome</keyword>
<evidence type="ECO:0000259" key="5">
    <source>
        <dbReference type="SMART" id="SM00849"/>
    </source>
</evidence>
<dbReference type="Pfam" id="PF00753">
    <property type="entry name" value="Lactamase_B"/>
    <property type="match status" value="1"/>
</dbReference>
<keyword evidence="2" id="KW-0479">Metal-binding</keyword>
<reference evidence="6 7" key="1">
    <citation type="submission" date="2024-01" db="EMBL/GenBank/DDBJ databases">
        <authorList>
            <person name="Allen C."/>
            <person name="Tagirdzhanova G."/>
        </authorList>
    </citation>
    <scope>NUCLEOTIDE SEQUENCE [LARGE SCALE GENOMIC DNA]</scope>
</reference>
<feature type="domain" description="Metallo-beta-lactamase" evidence="5">
    <location>
        <begin position="45"/>
        <end position="244"/>
    </location>
</feature>
<dbReference type="InterPro" id="IPR051013">
    <property type="entry name" value="MBL_superfamily_lactonases"/>
</dbReference>
<dbReference type="PANTHER" id="PTHR42978:SF5">
    <property type="entry name" value="METALLO-BETA-LACTAMASE DOMAIN-CONTAINING PROTEIN"/>
    <property type="match status" value="1"/>
</dbReference>
<dbReference type="Proteomes" id="UP001642482">
    <property type="component" value="Unassembled WGS sequence"/>
</dbReference>
<evidence type="ECO:0000256" key="1">
    <source>
        <dbReference type="ARBA" id="ARBA00007749"/>
    </source>
</evidence>
<keyword evidence="4" id="KW-0862">Zinc</keyword>
<name>A0ABP0AXH1_9PEZI</name>